<evidence type="ECO:0000259" key="3">
    <source>
        <dbReference type="Pfam" id="PF00107"/>
    </source>
</evidence>
<dbReference type="EMBL" id="JAULSV010000007">
    <property type="protein sequence ID" value="KAK0639031.1"/>
    <property type="molecule type" value="Genomic_DNA"/>
</dbReference>
<evidence type="ECO:0000256" key="1">
    <source>
        <dbReference type="SAM" id="Coils"/>
    </source>
</evidence>
<feature type="region of interest" description="Disordered" evidence="2">
    <location>
        <begin position="667"/>
        <end position="768"/>
    </location>
</feature>
<feature type="domain" description="Alcohol dehydrogenase-like C-terminal" evidence="3">
    <location>
        <begin position="124"/>
        <end position="235"/>
    </location>
</feature>
<dbReference type="Proteomes" id="UP001174936">
    <property type="component" value="Unassembled WGS sequence"/>
</dbReference>
<dbReference type="SUPFAM" id="SSF51735">
    <property type="entry name" value="NAD(P)-binding Rossmann-fold domains"/>
    <property type="match status" value="1"/>
</dbReference>
<keyword evidence="5" id="KW-1185">Reference proteome</keyword>
<dbReference type="Pfam" id="PF00107">
    <property type="entry name" value="ADH_zinc_N"/>
    <property type="match status" value="1"/>
</dbReference>
<organism evidence="4 5">
    <name type="scientific">Cercophora newfieldiana</name>
    <dbReference type="NCBI Taxonomy" id="92897"/>
    <lineage>
        <taxon>Eukaryota</taxon>
        <taxon>Fungi</taxon>
        <taxon>Dikarya</taxon>
        <taxon>Ascomycota</taxon>
        <taxon>Pezizomycotina</taxon>
        <taxon>Sordariomycetes</taxon>
        <taxon>Sordariomycetidae</taxon>
        <taxon>Sordariales</taxon>
        <taxon>Lasiosphaeriaceae</taxon>
        <taxon>Cercophora</taxon>
    </lineage>
</organism>
<keyword evidence="1" id="KW-0175">Coiled coil</keyword>
<evidence type="ECO:0000313" key="4">
    <source>
        <dbReference type="EMBL" id="KAK0639031.1"/>
    </source>
</evidence>
<feature type="compositionally biased region" description="Low complexity" evidence="2">
    <location>
        <begin position="682"/>
        <end position="711"/>
    </location>
</feature>
<comment type="caution">
    <text evidence="4">The sequence shown here is derived from an EMBL/GenBank/DDBJ whole genome shotgun (WGS) entry which is preliminary data.</text>
</comment>
<dbReference type="InterPro" id="IPR036291">
    <property type="entry name" value="NAD(P)-bd_dom_sf"/>
</dbReference>
<feature type="compositionally biased region" description="Basic and acidic residues" evidence="2">
    <location>
        <begin position="300"/>
        <end position="309"/>
    </location>
</feature>
<gene>
    <name evidence="4" type="ORF">B0T16DRAFT_462744</name>
</gene>
<feature type="region of interest" description="Disordered" evidence="2">
    <location>
        <begin position="582"/>
        <end position="621"/>
    </location>
</feature>
<dbReference type="InterPro" id="IPR052585">
    <property type="entry name" value="Lipid_raft_assoc_Zn_ADH"/>
</dbReference>
<feature type="compositionally biased region" description="Low complexity" evidence="2">
    <location>
        <begin position="310"/>
        <end position="325"/>
    </location>
</feature>
<sequence length="842" mass="92561">MFGPPGFAFSGHIVWRAELSPFNVGDQVYGLTSTDRPGNARTYSICFEREMCARPRVITKEAAALVAHDFSCVFEALFNHSLLVVPSRASSMQFRQVPLMEDMELPLFNKMQSLIINGAASPQGMLAVQLARRAGAGYIVATCEEKDLEHVRSLGAHEVLDCNTAPGNLQPWDRLKFDGALDCIGGEGLAALYGAVRVGGRIVSTVSLPQVYTRDVDSKSDMKIVQSRVVLGARCGGLLWCSYMLNRGWLTMPRYHDAIFDINEWEAARQKLKTSGLTGRVALRLPNRDPMLLIEKLREKGLSNEDHSDPASSEAPESRSSPQESDPASPPGDVTLPSIEATTTSPASPPGDATSPPAEGAPSREVAPLRVHVLAPLREILTSSEERGVPEDLRDITIRECRMSTPDAVAAMQQHRQKETRPEASRERGMLKRAELWGFAVLKMSKKGLEARKSARRMLAIEAELARFREELARARLEEELDAANNRPAAEEMEVEAGGKARGEAKEREILKKEDANYTMSIKLGKERLTSAEVKEEWEVAPRISYQYDPDDEVDHYPGTWMFDGALDSLVKDKKGVAKKADTTPLSTNTAPLAPDTPTIPTVSSPPRMLGPRKPQPTAMVPYPRVTSIKGYLPDTQSQRARKRWRERPHGYLPPTRLKWVVLSSALAPTSPPPESPPPMSLPRALSPSLSPPSLSLRSTLPPCPPTQQQQAELSDTLPPTSPPRPSEKQQEAELSEALTPMSLLRPSAEQQHTELSEALPPPALDIPNPPTARTFALVTGPLPSNTHLMSSPFGHGHQGDWRPIAEAPVVSDDADYDSDNRKELEAAAERTLEQIEEDRMC</sequence>
<feature type="compositionally biased region" description="Pro residues" evidence="2">
    <location>
        <begin position="670"/>
        <end position="681"/>
    </location>
</feature>
<name>A0AA39XRS5_9PEZI</name>
<dbReference type="Gene3D" id="3.40.50.720">
    <property type="entry name" value="NAD(P)-binding Rossmann-like Domain"/>
    <property type="match status" value="1"/>
</dbReference>
<dbReference type="AlphaFoldDB" id="A0AA39XRS5"/>
<feature type="coiled-coil region" evidence="1">
    <location>
        <begin position="451"/>
        <end position="487"/>
    </location>
</feature>
<dbReference type="Gene3D" id="3.90.180.10">
    <property type="entry name" value="Medium-chain alcohol dehydrogenases, catalytic domain"/>
    <property type="match status" value="1"/>
</dbReference>
<dbReference type="PANTHER" id="PTHR43482:SF1">
    <property type="entry name" value="PROTEIN AST1-RELATED"/>
    <property type="match status" value="1"/>
</dbReference>
<proteinExistence type="predicted"/>
<evidence type="ECO:0000256" key="2">
    <source>
        <dbReference type="SAM" id="MobiDB-lite"/>
    </source>
</evidence>
<evidence type="ECO:0000313" key="5">
    <source>
        <dbReference type="Proteomes" id="UP001174936"/>
    </source>
</evidence>
<dbReference type="InterPro" id="IPR013149">
    <property type="entry name" value="ADH-like_C"/>
</dbReference>
<feature type="region of interest" description="Disordered" evidence="2">
    <location>
        <begin position="631"/>
        <end position="650"/>
    </location>
</feature>
<reference evidence="4" key="1">
    <citation type="submission" date="2023-06" db="EMBL/GenBank/DDBJ databases">
        <title>Genome-scale phylogeny and comparative genomics of the fungal order Sordariales.</title>
        <authorList>
            <consortium name="Lawrence Berkeley National Laboratory"/>
            <person name="Hensen N."/>
            <person name="Bonometti L."/>
            <person name="Westerberg I."/>
            <person name="Brannstrom I.O."/>
            <person name="Guillou S."/>
            <person name="Cros-Aarteil S."/>
            <person name="Calhoun S."/>
            <person name="Haridas S."/>
            <person name="Kuo A."/>
            <person name="Mondo S."/>
            <person name="Pangilinan J."/>
            <person name="Riley R."/>
            <person name="Labutti K."/>
            <person name="Andreopoulos B."/>
            <person name="Lipzen A."/>
            <person name="Chen C."/>
            <person name="Yanf M."/>
            <person name="Daum C."/>
            <person name="Ng V."/>
            <person name="Clum A."/>
            <person name="Steindorff A."/>
            <person name="Ohm R."/>
            <person name="Martin F."/>
            <person name="Silar P."/>
            <person name="Natvig D."/>
            <person name="Lalanne C."/>
            <person name="Gautier V."/>
            <person name="Ament-Velasquez S.L."/>
            <person name="Kruys A."/>
            <person name="Hutchinson M.I."/>
            <person name="Powell A.J."/>
            <person name="Barry K."/>
            <person name="Miller A.N."/>
            <person name="Grigoriev I.V."/>
            <person name="Debuchy R."/>
            <person name="Gladieux P."/>
            <person name="Thoren M.H."/>
            <person name="Johannesson H."/>
        </authorList>
    </citation>
    <scope>NUCLEOTIDE SEQUENCE</scope>
    <source>
        <strain evidence="4">SMH2532-1</strain>
    </source>
</reference>
<protein>
    <recommendedName>
        <fullName evidence="3">Alcohol dehydrogenase-like C-terminal domain-containing protein</fullName>
    </recommendedName>
</protein>
<dbReference type="PANTHER" id="PTHR43482">
    <property type="entry name" value="PROTEIN AST1-RELATED"/>
    <property type="match status" value="1"/>
</dbReference>
<accession>A0AA39XRS5</accession>
<feature type="region of interest" description="Disordered" evidence="2">
    <location>
        <begin position="300"/>
        <end position="367"/>
    </location>
</feature>